<organism evidence="3 4">
    <name type="scientific">Sitophilus oryzae</name>
    <name type="common">Rice weevil</name>
    <name type="synonym">Curculio oryzae</name>
    <dbReference type="NCBI Taxonomy" id="7048"/>
    <lineage>
        <taxon>Eukaryota</taxon>
        <taxon>Metazoa</taxon>
        <taxon>Ecdysozoa</taxon>
        <taxon>Arthropoda</taxon>
        <taxon>Hexapoda</taxon>
        <taxon>Insecta</taxon>
        <taxon>Pterygota</taxon>
        <taxon>Neoptera</taxon>
        <taxon>Endopterygota</taxon>
        <taxon>Coleoptera</taxon>
        <taxon>Polyphaga</taxon>
        <taxon>Cucujiformia</taxon>
        <taxon>Curculionidae</taxon>
        <taxon>Dryophthorinae</taxon>
        <taxon>Sitophilus</taxon>
    </lineage>
</organism>
<evidence type="ECO:0000256" key="2">
    <source>
        <dbReference type="ARBA" id="ARBA00020330"/>
    </source>
</evidence>
<evidence type="ECO:0000313" key="4">
    <source>
        <dbReference type="RefSeq" id="XP_030757374.1"/>
    </source>
</evidence>
<name>A0A6J2Y360_SITOR</name>
<dbReference type="AlphaFoldDB" id="A0A6J2Y360"/>
<dbReference type="KEGG" id="soy:115883197"/>
<dbReference type="FunCoup" id="A0A6J2Y360">
    <property type="interactions" value="118"/>
</dbReference>
<comment type="similarity">
    <text evidence="1">Belongs to the DPCD family.</text>
</comment>
<evidence type="ECO:0000313" key="3">
    <source>
        <dbReference type="Proteomes" id="UP000504635"/>
    </source>
</evidence>
<dbReference type="Proteomes" id="UP000504635">
    <property type="component" value="Unplaced"/>
</dbReference>
<dbReference type="GeneID" id="115883197"/>
<dbReference type="PRINTS" id="PR02065">
    <property type="entry name" value="PROTEINDPCD"/>
</dbReference>
<accession>A0A6J2Y360</accession>
<dbReference type="PANTHER" id="PTHR31921:SF1">
    <property type="entry name" value="PROTEIN DPCD"/>
    <property type="match status" value="1"/>
</dbReference>
<gene>
    <name evidence="4" type="primary">LOC115883197</name>
</gene>
<dbReference type="RefSeq" id="XP_030757374.1">
    <property type="nucleotide sequence ID" value="XM_030901514.1"/>
</dbReference>
<sequence>MSVDWFSQLQKARKKCIVQNNLKRIHFELDDNREMVEEYDLNTNVVTRRAWRINRQLKGENSWEIEIGDPEPSYDSDNKYIIRENSNQPFITRRNTRINLEWRIRNLPYPIEVYSVLVDKELSALIVQTTNKKYYKKIIVPDLQRLCIELEQENVSFSHRFNTLIITYKKPRRLIDFEKALLEEIKKIKPEDSEEILKNCKIS</sequence>
<dbReference type="Pfam" id="PF14913">
    <property type="entry name" value="DPCD"/>
    <property type="match status" value="1"/>
</dbReference>
<keyword evidence="3" id="KW-1185">Reference proteome</keyword>
<evidence type="ECO:0000256" key="1">
    <source>
        <dbReference type="ARBA" id="ARBA00010597"/>
    </source>
</evidence>
<dbReference type="InParanoid" id="A0A6J2Y360"/>
<protein>
    <recommendedName>
        <fullName evidence="2">Protein DPCD</fullName>
    </recommendedName>
</protein>
<reference evidence="4" key="1">
    <citation type="submission" date="2025-08" db="UniProtKB">
        <authorList>
            <consortium name="RefSeq"/>
        </authorList>
    </citation>
    <scope>IDENTIFICATION</scope>
    <source>
        <tissue evidence="4">Gonads</tissue>
    </source>
</reference>
<dbReference type="PANTHER" id="PTHR31921">
    <property type="entry name" value="PROTEIN DPCD"/>
    <property type="match status" value="1"/>
</dbReference>
<dbReference type="InterPro" id="IPR026224">
    <property type="entry name" value="DPCD"/>
</dbReference>
<dbReference type="OrthoDB" id="10256139at2759"/>
<proteinExistence type="inferred from homology"/>